<evidence type="ECO:0000313" key="2">
    <source>
        <dbReference type="Proteomes" id="UP000032749"/>
    </source>
</evidence>
<name>R4YP75_OLEAN</name>
<proteinExistence type="predicted"/>
<protein>
    <recommendedName>
        <fullName evidence="3">OmpA-like domain-containing protein</fullName>
    </recommendedName>
</protein>
<evidence type="ECO:0008006" key="3">
    <source>
        <dbReference type="Google" id="ProtNLM"/>
    </source>
</evidence>
<dbReference type="AlphaFoldDB" id="R4YP75"/>
<keyword evidence="2" id="KW-1185">Reference proteome</keyword>
<dbReference type="KEGG" id="oai:OLEAN_C24990"/>
<dbReference type="InterPro" id="IPR036737">
    <property type="entry name" value="OmpA-like_sf"/>
</dbReference>
<reference evidence="1 2" key="1">
    <citation type="journal article" date="2013" name="Nat. Commun.">
        <title>Genome sequence and functional genomic analysis of the oil-degrading bacterium Oleispira antarctica.</title>
        <authorList>
            <person name="Kube M."/>
            <person name="Chernikova T.N."/>
            <person name="Al-Ramahi Y."/>
            <person name="Beloqui A."/>
            <person name="Lopez-Cortez N."/>
            <person name="Guazzaroni M.E."/>
            <person name="Heipieper H.J."/>
            <person name="Klages S."/>
            <person name="Kotsyurbenko O.R."/>
            <person name="Langer I."/>
            <person name="Nechitaylo T.Y."/>
            <person name="Lunsdorf H."/>
            <person name="Fernandez M."/>
            <person name="Juarez S."/>
            <person name="Ciordia S."/>
            <person name="Singer A."/>
            <person name="Kagan O."/>
            <person name="Egorova O."/>
            <person name="Petit P.A."/>
            <person name="Stogios P."/>
            <person name="Kim Y."/>
            <person name="Tchigvintsev A."/>
            <person name="Flick R."/>
            <person name="Denaro R."/>
            <person name="Genovese M."/>
            <person name="Albar J.P."/>
            <person name="Reva O.N."/>
            <person name="Martinez-Gomariz M."/>
            <person name="Tran H."/>
            <person name="Ferrer M."/>
            <person name="Savchenko A."/>
            <person name="Yakunin A.F."/>
            <person name="Yakimov M.M."/>
            <person name="Golyshina O.V."/>
            <person name="Reinhardt R."/>
            <person name="Golyshin P.N."/>
        </authorList>
    </citation>
    <scope>NUCLEOTIDE SEQUENCE [LARGE SCALE GENOMIC DNA]</scope>
</reference>
<dbReference type="OrthoDB" id="9793443at2"/>
<dbReference type="SUPFAM" id="SSF103088">
    <property type="entry name" value="OmpA-like"/>
    <property type="match status" value="1"/>
</dbReference>
<accession>R4YP75</accession>
<dbReference type="HOGENOM" id="CLU_016890_2_2_6"/>
<dbReference type="Gene3D" id="3.30.1330.60">
    <property type="entry name" value="OmpA-like domain"/>
    <property type="match status" value="1"/>
</dbReference>
<evidence type="ECO:0000313" key="1">
    <source>
        <dbReference type="EMBL" id="CCK76675.1"/>
    </source>
</evidence>
<sequence length="184" mass="21474">MNKSASMGLADMMSALMMVFMFISIAFLAQLEQSHMTFTKTINTALHAEFDHDLARWKAQITDDNVVRFHAPFLLGSTKIPNDFKDVLKEFCPRYIRLLVQDEFIDGIQEVKVEGHTSKGWNKHTSWENSFINNIELSQQRAINVLSFCYLLEDPKIFLNREWLEKYFHANGLASRYDHFWCIG</sequence>
<organism evidence="1 2">
    <name type="scientific">Oleispira antarctica RB-8</name>
    <dbReference type="NCBI Taxonomy" id="698738"/>
    <lineage>
        <taxon>Bacteria</taxon>
        <taxon>Pseudomonadati</taxon>
        <taxon>Pseudomonadota</taxon>
        <taxon>Gammaproteobacteria</taxon>
        <taxon>Oceanospirillales</taxon>
        <taxon>Oceanospirillaceae</taxon>
        <taxon>Oleispira</taxon>
    </lineage>
</organism>
<gene>
    <name evidence="1" type="ORF">OLEAN_C24990</name>
</gene>
<dbReference type="EMBL" id="FO203512">
    <property type="protein sequence ID" value="CCK76675.1"/>
    <property type="molecule type" value="Genomic_DNA"/>
</dbReference>
<dbReference type="Proteomes" id="UP000032749">
    <property type="component" value="Chromosome"/>
</dbReference>
<dbReference type="STRING" id="698738.OLEAN_C24990"/>